<protein>
    <recommendedName>
        <fullName evidence="3">Probable cytosolic iron-sulfur protein assembly protein 1</fullName>
    </recommendedName>
</protein>
<comment type="similarity">
    <text evidence="3">Belongs to the WD repeat CIA1 family.</text>
</comment>
<sequence length="356" mass="39515">MPLKLLGTMHPESGARCWQSVPHPSQPIVATACGDKTVRIYSLQTLQQQSVIEGGHKRSIRCCTWDKGAETKLATGSFDSTVGVWTRGVPDDDDDDDDDDIPEEEEDDDEWQFSVILESHESEVKSLAFCPVAPYLATASRDKTVIIWEDLGDENYELVDQLALHEGDVKCVAWHPYVILLASASYDDSIRLWAESDAEWGCVDTLLGHQGTVWWVEFEKKLEEDGEEARLLSASADGTVKLWRRVNGGGRDEEDVPSIWPRVGNEKWVEQSSLPKVHDGAVYAASWSGTGLVASAGADGRIVVYEEGDAKWSVKHVQEYAHDVYEINHITWARKDGNQVLVSSGDDGTVRVWGVT</sequence>
<keyword evidence="2" id="KW-0677">Repeat</keyword>
<keyword evidence="7" id="KW-1185">Reference proteome</keyword>
<feature type="compositionally biased region" description="Acidic residues" evidence="5">
    <location>
        <begin position="91"/>
        <end position="109"/>
    </location>
</feature>
<name>A0A6A7C9V1_9PEZI</name>
<organism evidence="6 7">
    <name type="scientific">Piedraia hortae CBS 480.64</name>
    <dbReference type="NCBI Taxonomy" id="1314780"/>
    <lineage>
        <taxon>Eukaryota</taxon>
        <taxon>Fungi</taxon>
        <taxon>Dikarya</taxon>
        <taxon>Ascomycota</taxon>
        <taxon>Pezizomycotina</taxon>
        <taxon>Dothideomycetes</taxon>
        <taxon>Dothideomycetidae</taxon>
        <taxon>Capnodiales</taxon>
        <taxon>Piedraiaceae</taxon>
        <taxon>Piedraia</taxon>
    </lineage>
</organism>
<proteinExistence type="inferred from homology"/>
<dbReference type="Gene3D" id="2.130.10.10">
    <property type="entry name" value="YVTN repeat-like/Quinoprotein amine dehydrogenase"/>
    <property type="match status" value="1"/>
</dbReference>
<dbReference type="InterPro" id="IPR001680">
    <property type="entry name" value="WD40_rpt"/>
</dbReference>
<dbReference type="AlphaFoldDB" id="A0A6A7C9V1"/>
<feature type="repeat" description="WD" evidence="4">
    <location>
        <begin position="338"/>
        <end position="356"/>
    </location>
</feature>
<dbReference type="Proteomes" id="UP000799421">
    <property type="component" value="Unassembled WGS sequence"/>
</dbReference>
<feature type="region of interest" description="Disordered" evidence="5">
    <location>
        <begin position="84"/>
        <end position="109"/>
    </location>
</feature>
<evidence type="ECO:0000256" key="3">
    <source>
        <dbReference type="HAMAP-Rule" id="MF_03037"/>
    </source>
</evidence>
<dbReference type="PROSITE" id="PS50294">
    <property type="entry name" value="WD_REPEATS_REGION"/>
    <property type="match status" value="3"/>
</dbReference>
<dbReference type="CDD" id="cd00200">
    <property type="entry name" value="WD40"/>
    <property type="match status" value="1"/>
</dbReference>
<feature type="repeat" description="WD" evidence="4">
    <location>
        <begin position="162"/>
        <end position="193"/>
    </location>
</feature>
<evidence type="ECO:0000256" key="4">
    <source>
        <dbReference type="PROSITE-ProRule" id="PRU00221"/>
    </source>
</evidence>
<keyword evidence="1 4" id="KW-0853">WD repeat</keyword>
<comment type="function">
    <text evidence="3">Essential component of the cytosolic iron-sulfur (Fe/S) protein assembly machinery. Required for the maturation of extramitochondrial Fe/S proteins.</text>
</comment>
<dbReference type="InterPro" id="IPR020472">
    <property type="entry name" value="WD40_PAC1"/>
</dbReference>
<dbReference type="SUPFAM" id="SSF50978">
    <property type="entry name" value="WD40 repeat-like"/>
    <property type="match status" value="1"/>
</dbReference>
<evidence type="ECO:0000313" key="7">
    <source>
        <dbReference type="Proteomes" id="UP000799421"/>
    </source>
</evidence>
<feature type="repeat" description="WD" evidence="4">
    <location>
        <begin position="53"/>
        <end position="85"/>
    </location>
</feature>
<feature type="repeat" description="WD" evidence="4">
    <location>
        <begin position="117"/>
        <end position="149"/>
    </location>
</feature>
<dbReference type="PRINTS" id="PR00320">
    <property type="entry name" value="GPROTEINBRPT"/>
</dbReference>
<evidence type="ECO:0000313" key="6">
    <source>
        <dbReference type="EMBL" id="KAF2864037.1"/>
    </source>
</evidence>
<dbReference type="Pfam" id="PF00400">
    <property type="entry name" value="WD40"/>
    <property type="match status" value="7"/>
</dbReference>
<dbReference type="PROSITE" id="PS50082">
    <property type="entry name" value="WD_REPEATS_2"/>
    <property type="match status" value="5"/>
</dbReference>
<feature type="repeat" description="WD" evidence="4">
    <location>
        <begin position="206"/>
        <end position="243"/>
    </location>
</feature>
<evidence type="ECO:0000256" key="2">
    <source>
        <dbReference type="ARBA" id="ARBA00022737"/>
    </source>
</evidence>
<accession>A0A6A7C9V1</accession>
<dbReference type="EMBL" id="MU005958">
    <property type="protein sequence ID" value="KAF2864037.1"/>
    <property type="molecule type" value="Genomic_DNA"/>
</dbReference>
<dbReference type="OrthoDB" id="284782at2759"/>
<evidence type="ECO:0000256" key="1">
    <source>
        <dbReference type="ARBA" id="ARBA00022574"/>
    </source>
</evidence>
<dbReference type="PANTHER" id="PTHR19920">
    <property type="entry name" value="WD40 PROTEIN CIAO1"/>
    <property type="match status" value="1"/>
</dbReference>
<dbReference type="InterPro" id="IPR036322">
    <property type="entry name" value="WD40_repeat_dom_sf"/>
</dbReference>
<dbReference type="SMART" id="SM00320">
    <property type="entry name" value="WD40"/>
    <property type="match status" value="7"/>
</dbReference>
<reference evidence="6" key="1">
    <citation type="journal article" date="2020" name="Stud. Mycol.">
        <title>101 Dothideomycetes genomes: a test case for predicting lifestyles and emergence of pathogens.</title>
        <authorList>
            <person name="Haridas S."/>
            <person name="Albert R."/>
            <person name="Binder M."/>
            <person name="Bloem J."/>
            <person name="Labutti K."/>
            <person name="Salamov A."/>
            <person name="Andreopoulos B."/>
            <person name="Baker S."/>
            <person name="Barry K."/>
            <person name="Bills G."/>
            <person name="Bluhm B."/>
            <person name="Cannon C."/>
            <person name="Castanera R."/>
            <person name="Culley D."/>
            <person name="Daum C."/>
            <person name="Ezra D."/>
            <person name="Gonzalez J."/>
            <person name="Henrissat B."/>
            <person name="Kuo A."/>
            <person name="Liang C."/>
            <person name="Lipzen A."/>
            <person name="Lutzoni F."/>
            <person name="Magnuson J."/>
            <person name="Mondo S."/>
            <person name="Nolan M."/>
            <person name="Ohm R."/>
            <person name="Pangilinan J."/>
            <person name="Park H.-J."/>
            <person name="Ramirez L."/>
            <person name="Alfaro M."/>
            <person name="Sun H."/>
            <person name="Tritt A."/>
            <person name="Yoshinaga Y."/>
            <person name="Zwiers L.-H."/>
            <person name="Turgeon B."/>
            <person name="Goodwin S."/>
            <person name="Spatafora J."/>
            <person name="Crous P."/>
            <person name="Grigoriev I."/>
        </authorList>
    </citation>
    <scope>NUCLEOTIDE SEQUENCE</scope>
    <source>
        <strain evidence="6">CBS 480.64</strain>
    </source>
</reference>
<gene>
    <name evidence="3" type="primary">CIA1</name>
    <name evidence="6" type="ORF">K470DRAFT_209464</name>
</gene>
<dbReference type="GO" id="GO:0016226">
    <property type="term" value="P:iron-sulfur cluster assembly"/>
    <property type="evidence" value="ECO:0007669"/>
    <property type="project" value="UniProtKB-UniRule"/>
</dbReference>
<dbReference type="PROSITE" id="PS51257">
    <property type="entry name" value="PROKAR_LIPOPROTEIN"/>
    <property type="match status" value="1"/>
</dbReference>
<evidence type="ECO:0000256" key="5">
    <source>
        <dbReference type="SAM" id="MobiDB-lite"/>
    </source>
</evidence>
<dbReference type="InterPro" id="IPR015943">
    <property type="entry name" value="WD40/YVTN_repeat-like_dom_sf"/>
</dbReference>
<dbReference type="HAMAP" id="MF_03037">
    <property type="entry name" value="ciao1"/>
    <property type="match status" value="1"/>
</dbReference>
<dbReference type="GO" id="GO:0097361">
    <property type="term" value="C:cytosolic [4Fe-4S] assembly targeting complex"/>
    <property type="evidence" value="ECO:0007669"/>
    <property type="project" value="InterPro"/>
</dbReference>
<dbReference type="InterPro" id="IPR028608">
    <property type="entry name" value="CIAO1/Cia1"/>
</dbReference>
<dbReference type="PANTHER" id="PTHR19920:SF0">
    <property type="entry name" value="CYTOSOLIC IRON-SULFUR PROTEIN ASSEMBLY PROTEIN CIAO1-RELATED"/>
    <property type="match status" value="1"/>
</dbReference>